<dbReference type="EMBL" id="MKXG01000023">
    <property type="protein sequence ID" value="PJZ17270.1"/>
    <property type="molecule type" value="Genomic_DNA"/>
</dbReference>
<evidence type="ECO:0000313" key="2">
    <source>
        <dbReference type="EMBL" id="MYN53192.1"/>
    </source>
</evidence>
<reference evidence="1" key="3">
    <citation type="submission" date="2023-08" db="EMBL/GenBank/DDBJ databases">
        <title>Lactobacillus from the Female Urinary Tract.</title>
        <authorList>
            <person name="Stegman N."/>
            <person name="Jackson B."/>
            <person name="Steiling M."/>
            <person name="Sedano C."/>
            <person name="Wolfe A."/>
            <person name="Putonti C."/>
        </authorList>
    </citation>
    <scope>NUCLEOTIDE SEQUENCE</scope>
    <source>
        <strain evidence="1">UMB5661</strain>
    </source>
</reference>
<evidence type="ECO:0000313" key="5">
    <source>
        <dbReference type="Proteomes" id="UP000460132"/>
    </source>
</evidence>
<dbReference type="Proteomes" id="UP000231914">
    <property type="component" value="Unassembled WGS sequence"/>
</dbReference>
<protein>
    <submittedName>
        <fullName evidence="3">Uncharacterized protein</fullName>
    </submittedName>
</protein>
<evidence type="ECO:0000313" key="3">
    <source>
        <dbReference type="EMBL" id="PJZ17270.1"/>
    </source>
</evidence>
<dbReference type="AlphaFoldDB" id="A0A2M9WPC1"/>
<comment type="caution">
    <text evidence="3">The sequence shown here is derived from an EMBL/GenBank/DDBJ whole genome shotgun (WGS) entry which is preliminary data.</text>
</comment>
<dbReference type="Proteomes" id="UP000460132">
    <property type="component" value="Unassembled WGS sequence"/>
</dbReference>
<sequence length="78" mass="8922">MVEKIEPMDILRIPTSDDLVLAQIGEWFKMAYPNNAGTKTVVFKRNTPTKILNLFVNSTQLFPKIAGYEVSSKYEIEK</sequence>
<dbReference type="Proteomes" id="UP001253287">
    <property type="component" value="Unassembled WGS sequence"/>
</dbReference>
<name>A0A2M9WPC1_9LACO</name>
<reference evidence="2 5" key="2">
    <citation type="submission" date="2020-01" db="EMBL/GenBank/DDBJ databases">
        <title>Vaginal microbiome of pregnant Indian women: Insights into the genome of dominants Lactobacillus species.</title>
        <authorList>
            <person name="Das B."/>
            <person name="Mehta O."/>
            <person name="Ghosh T.S."/>
            <person name="Kothidar A."/>
            <person name="Gowtham M.R."/>
            <person name="Mitra R."/>
            <person name="Kshetrapal P."/>
            <person name="Wadhwa N."/>
            <person name="Thiruvengadam R."/>
            <person name="Nair G.B."/>
            <person name="Bhatnagar S."/>
            <person name="Pore S."/>
        </authorList>
    </citation>
    <scope>NUCLEOTIDE SEQUENCE [LARGE SCALE GENOMIC DNA]</scope>
    <source>
        <strain evidence="2 5">Indica2</strain>
    </source>
</reference>
<proteinExistence type="predicted"/>
<reference evidence="3 4" key="1">
    <citation type="submission" date="2016-10" db="EMBL/GenBank/DDBJ databases">
        <title>WGS of isloates from the oral cavity of healthy individuals.</title>
        <authorList>
            <person name="Sharma S."/>
            <person name="Pal V.K."/>
            <person name="Patil P.B."/>
            <person name="Korpole S."/>
            <person name="Grover V."/>
        </authorList>
    </citation>
    <scope>NUCLEOTIDE SEQUENCE [LARGE SCALE GENOMIC DNA]</scope>
    <source>
        <strain evidence="3 4">DISK12</strain>
    </source>
</reference>
<gene>
    <name evidence="3" type="ORF">BHU41_06035</name>
    <name evidence="2" type="ORF">GTK63_02430</name>
    <name evidence="1" type="ORF">RON39_05640</name>
</gene>
<accession>A0A2M9WPC1</accession>
<evidence type="ECO:0000313" key="4">
    <source>
        <dbReference type="Proteomes" id="UP000231914"/>
    </source>
</evidence>
<dbReference type="EMBL" id="JAVTXN010000022">
    <property type="protein sequence ID" value="MDT9609611.1"/>
    <property type="molecule type" value="Genomic_DNA"/>
</dbReference>
<dbReference type="RefSeq" id="WP_100732543.1">
    <property type="nucleotide sequence ID" value="NZ_JAGSXU010000001.1"/>
</dbReference>
<organism evidence="3 4">
    <name type="scientific">Lactobacillus crispatus</name>
    <dbReference type="NCBI Taxonomy" id="47770"/>
    <lineage>
        <taxon>Bacteria</taxon>
        <taxon>Bacillati</taxon>
        <taxon>Bacillota</taxon>
        <taxon>Bacilli</taxon>
        <taxon>Lactobacillales</taxon>
        <taxon>Lactobacillaceae</taxon>
        <taxon>Lactobacillus</taxon>
    </lineage>
</organism>
<evidence type="ECO:0000313" key="1">
    <source>
        <dbReference type="EMBL" id="MDT9609611.1"/>
    </source>
</evidence>
<dbReference type="EMBL" id="WWFF01000003">
    <property type="protein sequence ID" value="MYN53192.1"/>
    <property type="molecule type" value="Genomic_DNA"/>
</dbReference>